<organism evidence="9 10">
    <name type="scientific">Hyalangium rubrum</name>
    <dbReference type="NCBI Taxonomy" id="3103134"/>
    <lineage>
        <taxon>Bacteria</taxon>
        <taxon>Pseudomonadati</taxon>
        <taxon>Myxococcota</taxon>
        <taxon>Myxococcia</taxon>
        <taxon>Myxococcales</taxon>
        <taxon>Cystobacterineae</taxon>
        <taxon>Archangiaceae</taxon>
        <taxon>Hyalangium</taxon>
    </lineage>
</organism>
<dbReference type="PANTHER" id="PTHR30576">
    <property type="entry name" value="COLANIC BIOSYNTHESIS UDP-GLUCOSE LIPID CARRIER TRANSFERASE"/>
    <property type="match status" value="1"/>
</dbReference>
<evidence type="ECO:0000259" key="8">
    <source>
        <dbReference type="Pfam" id="PF02397"/>
    </source>
</evidence>
<keyword evidence="3 9" id="KW-0808">Transferase</keyword>
<feature type="transmembrane region" description="Helical" evidence="7">
    <location>
        <begin position="125"/>
        <end position="146"/>
    </location>
</feature>
<keyword evidence="6 7" id="KW-0472">Membrane</keyword>
<comment type="caution">
    <text evidence="9">The sequence shown here is derived from an EMBL/GenBank/DDBJ whole genome shotgun (WGS) entry which is preliminary data.</text>
</comment>
<keyword evidence="5 7" id="KW-1133">Transmembrane helix</keyword>
<dbReference type="InterPro" id="IPR003362">
    <property type="entry name" value="Bact_transf"/>
</dbReference>
<dbReference type="PANTHER" id="PTHR30576:SF10">
    <property type="entry name" value="SLL5057 PROTEIN"/>
    <property type="match status" value="1"/>
</dbReference>
<dbReference type="NCBIfam" id="TIGR03025">
    <property type="entry name" value="EPS_sugtrans"/>
    <property type="match status" value="1"/>
</dbReference>
<protein>
    <submittedName>
        <fullName evidence="9">Exopolysaccharide biosynthesis polyisoprenyl-phosphate hexose-1-phosphate transferase EpsZ</fullName>
    </submittedName>
</protein>
<dbReference type="EMBL" id="JAXIVS010000001">
    <property type="protein sequence ID" value="MDY7225033.1"/>
    <property type="molecule type" value="Genomic_DNA"/>
</dbReference>
<evidence type="ECO:0000256" key="7">
    <source>
        <dbReference type="SAM" id="Phobius"/>
    </source>
</evidence>
<dbReference type="RefSeq" id="WP_321543754.1">
    <property type="nucleotide sequence ID" value="NZ_JAXIVS010000001.1"/>
</dbReference>
<dbReference type="Proteomes" id="UP001291309">
    <property type="component" value="Unassembled WGS sequence"/>
</dbReference>
<keyword evidence="10" id="KW-1185">Reference proteome</keyword>
<dbReference type="InterPro" id="IPR017475">
    <property type="entry name" value="EPS_sugar_tfrase"/>
</dbReference>
<comment type="similarity">
    <text evidence="2">Belongs to the bacterial sugar transferase family.</text>
</comment>
<proteinExistence type="inferred from homology"/>
<evidence type="ECO:0000256" key="4">
    <source>
        <dbReference type="ARBA" id="ARBA00022692"/>
    </source>
</evidence>
<feature type="transmembrane region" description="Helical" evidence="7">
    <location>
        <begin position="64"/>
        <end position="85"/>
    </location>
</feature>
<sequence length="482" mass="53171">MDPLKRLPPPGPSRSTLQHSNLGVLFPGFAAKLNLLVDLLLVMSALLGSTVLMGYPHQLGHLDLWLMLGVAGLVWLLVGSALCLYDPRVSDRAPMDDLALVSITVVSLTGVLSVQRVLLGGELPVMALSVFPLLLWTSVLAARQLVFRRLAAREAPVDEALILGVGAMGRLTGEDLLKHGRRRIAGYLAFHSEQASSEVPGPVLGQVEQLEATLCQVPVDLVYIAGNVQKHGAEMQAAIKLCERFGIPFALPAHPFRMDRARPEASHVVADGYLHFVTHAPAPHQMAIKRLFDIISSAAALLVLSPLLLTVALLIKLTSRGPIFFKQQRVGLHGKPFDMLKFRSMVVNAEELKAKLEALNEQTGPVFKIRNDPRITPIGRFIRKYSIDELPQLINVLRGEMSVVGPRPPLPKEVEKYAAWQRRRLSVRPGLTCIWQVSGRNQISFEEWMYLDMQYIDNWTLLTDLRLIVKTVPVVLTGNGAS</sequence>
<evidence type="ECO:0000256" key="3">
    <source>
        <dbReference type="ARBA" id="ARBA00022679"/>
    </source>
</evidence>
<evidence type="ECO:0000256" key="2">
    <source>
        <dbReference type="ARBA" id="ARBA00006464"/>
    </source>
</evidence>
<dbReference type="Pfam" id="PF02397">
    <property type="entry name" value="Bac_transf"/>
    <property type="match status" value="1"/>
</dbReference>
<reference evidence="9 10" key="1">
    <citation type="submission" date="2023-12" db="EMBL/GenBank/DDBJ databases">
        <title>the genome sequence of Hyalangium sp. s54d21.</title>
        <authorList>
            <person name="Zhang X."/>
        </authorList>
    </citation>
    <scope>NUCLEOTIDE SEQUENCE [LARGE SCALE GENOMIC DNA]</scope>
    <source>
        <strain evidence="10">s54d21</strain>
    </source>
</reference>
<keyword evidence="4 7" id="KW-0812">Transmembrane</keyword>
<dbReference type="GO" id="GO:0016740">
    <property type="term" value="F:transferase activity"/>
    <property type="evidence" value="ECO:0007669"/>
    <property type="project" value="UniProtKB-KW"/>
</dbReference>
<gene>
    <name evidence="9" type="primary">epsZ</name>
    <name evidence="9" type="ORF">SYV04_01515</name>
</gene>
<feature type="transmembrane region" description="Helical" evidence="7">
    <location>
        <begin position="97"/>
        <end position="119"/>
    </location>
</feature>
<accession>A0ABU5GV33</accession>
<feature type="domain" description="Bacterial sugar transferase" evidence="8">
    <location>
        <begin position="289"/>
        <end position="476"/>
    </location>
</feature>
<feature type="transmembrane region" description="Helical" evidence="7">
    <location>
        <begin position="294"/>
        <end position="315"/>
    </location>
</feature>
<evidence type="ECO:0000256" key="6">
    <source>
        <dbReference type="ARBA" id="ARBA00023136"/>
    </source>
</evidence>
<evidence type="ECO:0000256" key="5">
    <source>
        <dbReference type="ARBA" id="ARBA00022989"/>
    </source>
</evidence>
<comment type="subcellular location">
    <subcellularLocation>
        <location evidence="1">Membrane</location>
        <topology evidence="1">Multi-pass membrane protein</topology>
    </subcellularLocation>
</comment>
<dbReference type="NCBIfam" id="NF041877">
    <property type="entry name" value="EPS_EpsZ"/>
    <property type="match status" value="1"/>
</dbReference>
<evidence type="ECO:0000313" key="10">
    <source>
        <dbReference type="Proteomes" id="UP001291309"/>
    </source>
</evidence>
<dbReference type="Gene3D" id="3.40.50.720">
    <property type="entry name" value="NAD(P)-binding Rossmann-like Domain"/>
    <property type="match status" value="1"/>
</dbReference>
<name>A0ABU5GV33_9BACT</name>
<evidence type="ECO:0000313" key="9">
    <source>
        <dbReference type="EMBL" id="MDY7225033.1"/>
    </source>
</evidence>
<evidence type="ECO:0000256" key="1">
    <source>
        <dbReference type="ARBA" id="ARBA00004141"/>
    </source>
</evidence>